<comment type="caution">
    <text evidence="2">The sequence shown here is derived from an EMBL/GenBank/DDBJ whole genome shotgun (WGS) entry which is preliminary data.</text>
</comment>
<dbReference type="RefSeq" id="WP_386415275.1">
    <property type="nucleotide sequence ID" value="NZ_JBHSZO010000021.1"/>
</dbReference>
<proteinExistence type="predicted"/>
<protein>
    <submittedName>
        <fullName evidence="2">Uncharacterized protein</fullName>
    </submittedName>
</protein>
<dbReference type="Proteomes" id="UP001596413">
    <property type="component" value="Unassembled WGS sequence"/>
</dbReference>
<accession>A0ABW2GFM4</accession>
<evidence type="ECO:0000313" key="2">
    <source>
        <dbReference type="EMBL" id="MFC7219508.1"/>
    </source>
</evidence>
<gene>
    <name evidence="2" type="ORF">ACFQLX_15205</name>
</gene>
<dbReference type="EMBL" id="JBHSZO010000021">
    <property type="protein sequence ID" value="MFC7219508.1"/>
    <property type="molecule type" value="Genomic_DNA"/>
</dbReference>
<keyword evidence="3" id="KW-1185">Reference proteome</keyword>
<organism evidence="2 3">
    <name type="scientific">Streptomyces polyrhachis</name>
    <dbReference type="NCBI Taxonomy" id="1282885"/>
    <lineage>
        <taxon>Bacteria</taxon>
        <taxon>Bacillati</taxon>
        <taxon>Actinomycetota</taxon>
        <taxon>Actinomycetes</taxon>
        <taxon>Kitasatosporales</taxon>
        <taxon>Streptomycetaceae</taxon>
        <taxon>Streptomyces</taxon>
    </lineage>
</organism>
<feature type="region of interest" description="Disordered" evidence="1">
    <location>
        <begin position="39"/>
        <end position="80"/>
    </location>
</feature>
<sequence length="80" mass="8523">MSHATLAQAVQSAGWKALALDLAAVTDEQGFLERCASTLGLPPAAASTTRHRPSSWRSPEETDSTQFEQRQPAPAPHADP</sequence>
<evidence type="ECO:0000256" key="1">
    <source>
        <dbReference type="SAM" id="MobiDB-lite"/>
    </source>
</evidence>
<reference evidence="3" key="1">
    <citation type="journal article" date="2019" name="Int. J. Syst. Evol. Microbiol.">
        <title>The Global Catalogue of Microorganisms (GCM) 10K type strain sequencing project: providing services to taxonomists for standard genome sequencing and annotation.</title>
        <authorList>
            <consortium name="The Broad Institute Genomics Platform"/>
            <consortium name="The Broad Institute Genome Sequencing Center for Infectious Disease"/>
            <person name="Wu L."/>
            <person name="Ma J."/>
        </authorList>
    </citation>
    <scope>NUCLEOTIDE SEQUENCE [LARGE SCALE GENOMIC DNA]</scope>
    <source>
        <strain evidence="3">CGMCC 1.13681</strain>
    </source>
</reference>
<evidence type="ECO:0000313" key="3">
    <source>
        <dbReference type="Proteomes" id="UP001596413"/>
    </source>
</evidence>
<name>A0ABW2GFM4_9ACTN</name>